<dbReference type="InterPro" id="IPR009003">
    <property type="entry name" value="Peptidase_S1_PA"/>
</dbReference>
<dbReference type="EMBL" id="VITK01000016">
    <property type="protein sequence ID" value="TWA90210.1"/>
    <property type="molecule type" value="Genomic_DNA"/>
</dbReference>
<proteinExistence type="predicted"/>
<evidence type="ECO:0000313" key="1">
    <source>
        <dbReference type="EMBL" id="TWA90210.1"/>
    </source>
</evidence>
<dbReference type="SUPFAM" id="SSF50494">
    <property type="entry name" value="Trypsin-like serine proteases"/>
    <property type="match status" value="1"/>
</dbReference>
<evidence type="ECO:0000313" key="2">
    <source>
        <dbReference type="Proteomes" id="UP000319949"/>
    </source>
</evidence>
<reference evidence="1 2" key="1">
    <citation type="submission" date="2019-06" db="EMBL/GenBank/DDBJ databases">
        <title>Genomic Encyclopedia of Type Strains, Phase IV (KMG-V): Genome sequencing to study the core and pangenomes of soil and plant-associated prokaryotes.</title>
        <authorList>
            <person name="Whitman W."/>
        </authorList>
    </citation>
    <scope>NUCLEOTIDE SEQUENCE [LARGE SCALE GENOMIC DNA]</scope>
    <source>
        <strain evidence="1 2">BR 510</strain>
    </source>
</reference>
<organism evidence="1 2">
    <name type="scientific">Bradyrhizobium stylosanthis</name>
    <dbReference type="NCBI Taxonomy" id="1803665"/>
    <lineage>
        <taxon>Bacteria</taxon>
        <taxon>Pseudomonadati</taxon>
        <taxon>Pseudomonadota</taxon>
        <taxon>Alphaproteobacteria</taxon>
        <taxon>Hyphomicrobiales</taxon>
        <taxon>Nitrobacteraceae</taxon>
        <taxon>Bradyrhizobium</taxon>
    </lineage>
</organism>
<gene>
    <name evidence="1" type="ORF">FBZ96_11616</name>
</gene>
<keyword evidence="2" id="KW-1185">Reference proteome</keyword>
<protein>
    <submittedName>
        <fullName evidence="1">Uncharacterized protein</fullName>
    </submittedName>
</protein>
<sequence>MARSLDGVCGVDYGFAFKDGKRTDRMSVRFHMNRKQRLSRLPIDQRLPNKIDGIDLDVLEIGYSPHAGTPRAPQRLVQPGLSVGNLKQRSTGTLGAIVRDLTTQERYLLSNWHVLCGGPEASVGDPISQPGPMDLGSSPPNEVANLERWLRLSEQFDAALGRLADHMDLSEQLFGTAVVPTATIAPALGMSAIKSGAVSGVSQALIDGVAGTYRIDYTGFGDGPEWMQGFRLVPDKAAPAAALSLEGDSGSLWVERSTSRAVGLHFAGEDDVSPLNDYALAHAIDDVFMRLNVGLIVP</sequence>
<accession>A0A560CZC3</accession>
<dbReference type="Proteomes" id="UP000319949">
    <property type="component" value="Unassembled WGS sequence"/>
</dbReference>
<dbReference type="STRING" id="1803665.GCA_001641335_04229"/>
<dbReference type="AlphaFoldDB" id="A0A560CZC3"/>
<comment type="caution">
    <text evidence="1">The sequence shown here is derived from an EMBL/GenBank/DDBJ whole genome shotgun (WGS) entry which is preliminary data.</text>
</comment>
<name>A0A560CZC3_9BRAD</name>